<accession>A0ABP9XH51</accession>
<gene>
    <name evidence="1" type="ORF">Dalu01_03104</name>
</gene>
<organism evidence="1 2">
    <name type="scientific">Deinococcus aluminii</name>
    <dbReference type="NCBI Taxonomy" id="1656885"/>
    <lineage>
        <taxon>Bacteria</taxon>
        <taxon>Thermotogati</taxon>
        <taxon>Deinococcota</taxon>
        <taxon>Deinococci</taxon>
        <taxon>Deinococcales</taxon>
        <taxon>Deinococcaceae</taxon>
        <taxon>Deinococcus</taxon>
    </lineage>
</organism>
<evidence type="ECO:0000313" key="2">
    <source>
        <dbReference type="Proteomes" id="UP001404956"/>
    </source>
</evidence>
<sequence length="91" mass="9944">MLHGEEATRPALFCYDQNMKQALRNKSLRPGDAVYPVSGRGYAHVCPSCGQPLTLYDLRDGDQAYWCDPCGKGHRAGDPPTEALRPLPNAG</sequence>
<dbReference type="EMBL" id="BAABRV010000009">
    <property type="protein sequence ID" value="GAA5534693.1"/>
    <property type="molecule type" value="Genomic_DNA"/>
</dbReference>
<comment type="caution">
    <text evidence="1">The sequence shown here is derived from an EMBL/GenBank/DDBJ whole genome shotgun (WGS) entry which is preliminary data.</text>
</comment>
<evidence type="ECO:0000313" key="1">
    <source>
        <dbReference type="EMBL" id="GAA5534693.1"/>
    </source>
</evidence>
<keyword evidence="2" id="KW-1185">Reference proteome</keyword>
<evidence type="ECO:0008006" key="3">
    <source>
        <dbReference type="Google" id="ProtNLM"/>
    </source>
</evidence>
<name>A0ABP9XH51_9DEIO</name>
<proteinExistence type="predicted"/>
<reference evidence="1 2" key="1">
    <citation type="submission" date="2024-02" db="EMBL/GenBank/DDBJ databases">
        <title>Deinococcus aluminii NBRC 112889.</title>
        <authorList>
            <person name="Ichikawa N."/>
            <person name="Katano-Makiyama Y."/>
            <person name="Hidaka K."/>
        </authorList>
    </citation>
    <scope>NUCLEOTIDE SEQUENCE [LARGE SCALE GENOMIC DNA]</scope>
    <source>
        <strain evidence="1 2">NBRC 112889</strain>
    </source>
</reference>
<protein>
    <recommendedName>
        <fullName evidence="3">FPG-type domain-containing protein</fullName>
    </recommendedName>
</protein>
<dbReference type="Proteomes" id="UP001404956">
    <property type="component" value="Unassembled WGS sequence"/>
</dbReference>